<feature type="compositionally biased region" description="Polar residues" evidence="1">
    <location>
        <begin position="20"/>
        <end position="37"/>
    </location>
</feature>
<feature type="region of interest" description="Disordered" evidence="1">
    <location>
        <begin position="255"/>
        <end position="295"/>
    </location>
</feature>
<dbReference type="HOGENOM" id="CLU_409128_0_0_1"/>
<feature type="region of interest" description="Disordered" evidence="1">
    <location>
        <begin position="1"/>
        <end position="73"/>
    </location>
</feature>
<dbReference type="KEGG" id="tps:THAPSDRAFT_268344"/>
<dbReference type="CDD" id="cd14811">
    <property type="entry name" value="bZIP_u2"/>
    <property type="match status" value="1"/>
</dbReference>
<dbReference type="AlphaFoldDB" id="B8BVF2"/>
<dbReference type="PROSITE" id="PS00036">
    <property type="entry name" value="BZIP_BASIC"/>
    <property type="match status" value="1"/>
</dbReference>
<dbReference type="RefSeq" id="XP_002287481.1">
    <property type="nucleotide sequence ID" value="XM_002287445.1"/>
</dbReference>
<evidence type="ECO:0000313" key="4">
    <source>
        <dbReference type="Proteomes" id="UP000001449"/>
    </source>
</evidence>
<reference evidence="3 4" key="1">
    <citation type="journal article" date="2004" name="Science">
        <title>The genome of the diatom Thalassiosira pseudonana: ecology, evolution, and metabolism.</title>
        <authorList>
            <person name="Armbrust E.V."/>
            <person name="Berges J.A."/>
            <person name="Bowler C."/>
            <person name="Green B.R."/>
            <person name="Martinez D."/>
            <person name="Putnam N.H."/>
            <person name="Zhou S."/>
            <person name="Allen A.E."/>
            <person name="Apt K.E."/>
            <person name="Bechner M."/>
            <person name="Brzezinski M.A."/>
            <person name="Chaal B.K."/>
            <person name="Chiovitti A."/>
            <person name="Davis A.K."/>
            <person name="Demarest M.S."/>
            <person name="Detter J.C."/>
            <person name="Glavina T."/>
            <person name="Goodstein D."/>
            <person name="Hadi M.Z."/>
            <person name="Hellsten U."/>
            <person name="Hildebrand M."/>
            <person name="Jenkins B.D."/>
            <person name="Jurka J."/>
            <person name="Kapitonov V.V."/>
            <person name="Kroger N."/>
            <person name="Lau W.W."/>
            <person name="Lane T.W."/>
            <person name="Larimer F.W."/>
            <person name="Lippmeier J.C."/>
            <person name="Lucas S."/>
            <person name="Medina M."/>
            <person name="Montsant A."/>
            <person name="Obornik M."/>
            <person name="Parker M.S."/>
            <person name="Palenik B."/>
            <person name="Pazour G.J."/>
            <person name="Richardson P.M."/>
            <person name="Rynearson T.A."/>
            <person name="Saito M.A."/>
            <person name="Schwartz D.C."/>
            <person name="Thamatrakoln K."/>
            <person name="Valentin K."/>
            <person name="Vardi A."/>
            <person name="Wilkerson F.P."/>
            <person name="Rokhsar D.S."/>
        </authorList>
    </citation>
    <scope>NUCLEOTIDE SEQUENCE [LARGE SCALE GENOMIC DNA]</scope>
    <source>
        <strain evidence="3 4">CCMP1335</strain>
    </source>
</reference>
<feature type="compositionally biased region" description="Polar residues" evidence="1">
    <location>
        <begin position="104"/>
        <end position="117"/>
    </location>
</feature>
<accession>B8BVF2</accession>
<dbReference type="InParanoid" id="B8BVF2"/>
<feature type="region of interest" description="Disordered" evidence="1">
    <location>
        <begin position="104"/>
        <end position="132"/>
    </location>
</feature>
<feature type="compositionally biased region" description="Low complexity" evidence="1">
    <location>
        <begin position="255"/>
        <end position="270"/>
    </location>
</feature>
<dbReference type="PaxDb" id="35128-Thaps268344"/>
<dbReference type="PROSITE" id="PS50217">
    <property type="entry name" value="BZIP"/>
    <property type="match status" value="1"/>
</dbReference>
<evidence type="ECO:0000256" key="1">
    <source>
        <dbReference type="SAM" id="MobiDB-lite"/>
    </source>
</evidence>
<feature type="compositionally biased region" description="Low complexity" evidence="1">
    <location>
        <begin position="212"/>
        <end position="221"/>
    </location>
</feature>
<feature type="compositionally biased region" description="Polar residues" evidence="1">
    <location>
        <begin position="506"/>
        <end position="522"/>
    </location>
</feature>
<feature type="compositionally biased region" description="Polar residues" evidence="1">
    <location>
        <begin position="202"/>
        <end position="211"/>
    </location>
</feature>
<dbReference type="InterPro" id="IPR046347">
    <property type="entry name" value="bZIP_sf"/>
</dbReference>
<protein>
    <recommendedName>
        <fullName evidence="2">BZIP domain-containing protein</fullName>
    </recommendedName>
</protein>
<dbReference type="eggNOG" id="ENOG502SQYG">
    <property type="taxonomic scope" value="Eukaryota"/>
</dbReference>
<reference evidence="3 4" key="2">
    <citation type="journal article" date="2008" name="Nature">
        <title>The Phaeodactylum genome reveals the evolutionary history of diatom genomes.</title>
        <authorList>
            <person name="Bowler C."/>
            <person name="Allen A.E."/>
            <person name="Badger J.H."/>
            <person name="Grimwood J."/>
            <person name="Jabbari K."/>
            <person name="Kuo A."/>
            <person name="Maheswari U."/>
            <person name="Martens C."/>
            <person name="Maumus F."/>
            <person name="Otillar R.P."/>
            <person name="Rayko E."/>
            <person name="Salamov A."/>
            <person name="Vandepoele K."/>
            <person name="Beszteri B."/>
            <person name="Gruber A."/>
            <person name="Heijde M."/>
            <person name="Katinka M."/>
            <person name="Mock T."/>
            <person name="Valentin K."/>
            <person name="Verret F."/>
            <person name="Berges J.A."/>
            <person name="Brownlee C."/>
            <person name="Cadoret J.P."/>
            <person name="Chiovitti A."/>
            <person name="Choi C.J."/>
            <person name="Coesel S."/>
            <person name="De Martino A."/>
            <person name="Detter J.C."/>
            <person name="Durkin C."/>
            <person name="Falciatore A."/>
            <person name="Fournet J."/>
            <person name="Haruta M."/>
            <person name="Huysman M.J."/>
            <person name="Jenkins B.D."/>
            <person name="Jiroutova K."/>
            <person name="Jorgensen R.E."/>
            <person name="Joubert Y."/>
            <person name="Kaplan A."/>
            <person name="Kroger N."/>
            <person name="Kroth P.G."/>
            <person name="La Roche J."/>
            <person name="Lindquist E."/>
            <person name="Lommer M."/>
            <person name="Martin-Jezequel V."/>
            <person name="Lopez P.J."/>
            <person name="Lucas S."/>
            <person name="Mangogna M."/>
            <person name="McGinnis K."/>
            <person name="Medlin L.K."/>
            <person name="Montsant A."/>
            <person name="Oudot-Le Secq M.P."/>
            <person name="Napoli C."/>
            <person name="Obornik M."/>
            <person name="Parker M.S."/>
            <person name="Petit J.L."/>
            <person name="Porcel B.M."/>
            <person name="Poulsen N."/>
            <person name="Robison M."/>
            <person name="Rychlewski L."/>
            <person name="Rynearson T.A."/>
            <person name="Schmutz J."/>
            <person name="Shapiro H."/>
            <person name="Siaut M."/>
            <person name="Stanley M."/>
            <person name="Sussman M.R."/>
            <person name="Taylor A.R."/>
            <person name="Vardi A."/>
            <person name="von Dassow P."/>
            <person name="Vyverman W."/>
            <person name="Willis A."/>
            <person name="Wyrwicz L.S."/>
            <person name="Rokhsar D.S."/>
            <person name="Weissenbach J."/>
            <person name="Armbrust E.V."/>
            <person name="Green B.R."/>
            <person name="Van de Peer Y."/>
            <person name="Grigoriev I.V."/>
        </authorList>
    </citation>
    <scope>NUCLEOTIDE SEQUENCE [LARGE SCALE GENOMIC DNA]</scope>
    <source>
        <strain evidence="3 4">CCMP1335</strain>
    </source>
</reference>
<dbReference type="EMBL" id="CM000639">
    <property type="protein sequence ID" value="EED94924.1"/>
    <property type="molecule type" value="Genomic_DNA"/>
</dbReference>
<dbReference type="Proteomes" id="UP000001449">
    <property type="component" value="Chromosome 2"/>
</dbReference>
<dbReference type="OMA" id="RIINQAH"/>
<sequence length="672" mass="74317">MAATDVAVETNPNHGDVNISADQSDIRPSSEPNSSVALGQLANGHVNGLENTASFDNTSSSPGGAQRRSSSGNTIKTPAVQFFDGASAVDSVPSLNGFNSFVNASRQQRGHSTSSGSIPKVPSRADTTSSSSSSLSSMAAALALGGGGGQNQVLYNIQSHLQPHLPSATVQQNNTSPLTPLNMMESPNGQEMMMLPPPPRHPSSNNESKSTSPPQYMQQMSQPLLGQQHWSQQQTSYNSQQHIEWIQQMNAAVNAAQNQNAQEDQQPQRQQIHHTSYPTPALVPSDVCPSSPPQPQNIVHFQHPQSRQQQIKIGLDGATIPITAVSSADGTVHYQIDPSAVPTGLRYFTKAINEVIRPESNEKEDPEVLAEKRQRRLARNRESARQSRRRKKERLAHLGEKVNRLQRQLETEIRLKIASMETGLNEQRLSMLQRLNGQKEGHDEKELATALNSTGANCPIRRAVVVHQYSCLRQAFLSTRNQYSVWLMMQSAEYFALASHEDQRQATKGSKSTSGCRANSKQIGEEIASKERNNEKTLTSDANDPSRMWPLLCHELTMTMDQEDRIINQAHDQAKQTPNLYTKLQRIEMATSATHQLRNTTSCLSRFSSQKNDSLLLDILTPTQAVRFLEWFSLNKERCNAAMEHKYPSNDKPDNGNALNNVSKQLKNVFVE</sequence>
<organism evidence="3 4">
    <name type="scientific">Thalassiosira pseudonana</name>
    <name type="common">Marine diatom</name>
    <name type="synonym">Cyclotella nana</name>
    <dbReference type="NCBI Taxonomy" id="35128"/>
    <lineage>
        <taxon>Eukaryota</taxon>
        <taxon>Sar</taxon>
        <taxon>Stramenopiles</taxon>
        <taxon>Ochrophyta</taxon>
        <taxon>Bacillariophyta</taxon>
        <taxon>Coscinodiscophyceae</taxon>
        <taxon>Thalassiosirophycidae</taxon>
        <taxon>Thalassiosirales</taxon>
        <taxon>Thalassiosiraceae</taxon>
        <taxon>Thalassiosira</taxon>
    </lineage>
</organism>
<dbReference type="SUPFAM" id="SSF57959">
    <property type="entry name" value="Leucine zipper domain"/>
    <property type="match status" value="1"/>
</dbReference>
<dbReference type="SMART" id="SM00338">
    <property type="entry name" value="BRLZ"/>
    <property type="match status" value="1"/>
</dbReference>
<name>B8BVF2_THAPS</name>
<proteinExistence type="predicted"/>
<feature type="compositionally biased region" description="Polar residues" evidence="1">
    <location>
        <begin position="49"/>
        <end position="73"/>
    </location>
</feature>
<dbReference type="GO" id="GO:0003700">
    <property type="term" value="F:DNA-binding transcription factor activity"/>
    <property type="evidence" value="ECO:0007669"/>
    <property type="project" value="InterPro"/>
</dbReference>
<dbReference type="Pfam" id="PF00170">
    <property type="entry name" value="bZIP_1"/>
    <property type="match status" value="1"/>
</dbReference>
<gene>
    <name evidence="3" type="ORF">THAPSDRAFT_268344</name>
</gene>
<keyword evidence="4" id="KW-1185">Reference proteome</keyword>
<evidence type="ECO:0000259" key="2">
    <source>
        <dbReference type="PROSITE" id="PS50217"/>
    </source>
</evidence>
<dbReference type="Gene3D" id="1.20.5.170">
    <property type="match status" value="1"/>
</dbReference>
<feature type="region of interest" description="Disordered" evidence="1">
    <location>
        <begin position="506"/>
        <end position="542"/>
    </location>
</feature>
<feature type="domain" description="BZIP" evidence="2">
    <location>
        <begin position="370"/>
        <end position="408"/>
    </location>
</feature>
<feature type="region of interest" description="Disordered" evidence="1">
    <location>
        <begin position="195"/>
        <end position="221"/>
    </location>
</feature>
<feature type="compositionally biased region" description="Basic and acidic residues" evidence="1">
    <location>
        <begin position="523"/>
        <end position="535"/>
    </location>
</feature>
<evidence type="ECO:0000313" key="3">
    <source>
        <dbReference type="EMBL" id="EED94924.1"/>
    </source>
</evidence>
<dbReference type="GeneID" id="7452327"/>
<dbReference type="InterPro" id="IPR004827">
    <property type="entry name" value="bZIP"/>
</dbReference>
<feature type="region of interest" description="Disordered" evidence="1">
    <location>
        <begin position="359"/>
        <end position="394"/>
    </location>
</feature>